<feature type="region of interest" description="Disordered" evidence="1">
    <location>
        <begin position="1"/>
        <end position="31"/>
    </location>
</feature>
<dbReference type="EMBL" id="CAAALY010244975">
    <property type="protein sequence ID" value="VEL32979.1"/>
    <property type="molecule type" value="Genomic_DNA"/>
</dbReference>
<reference evidence="2" key="1">
    <citation type="submission" date="2018-11" db="EMBL/GenBank/DDBJ databases">
        <authorList>
            <consortium name="Pathogen Informatics"/>
        </authorList>
    </citation>
    <scope>NUCLEOTIDE SEQUENCE</scope>
</reference>
<gene>
    <name evidence="2" type="ORF">PXEA_LOCUS26419</name>
</gene>
<dbReference type="Proteomes" id="UP000784294">
    <property type="component" value="Unassembled WGS sequence"/>
</dbReference>
<sequence>MAKLTDDADYDAGETFENVSSPHLDAGNHDNYYGRRLRTRLYHFKPAANSASVQPPTWTPNFPGSSMRLRPASISDKGAEVTSVVSKSLALPSQGSTNLPTPTLSLTSSPTTPIGQEHLSEHDVLNVFARQKPPIGSRSQSSSPDLGLLGRVSRLVEPVRKSTIPTSKATSTTSMASSLPVIKGKGVLLSVPCHLITLLEAVEGVFTLTSSRLLFTDRETTLDQTTVFSTPTAITGAPVDINAVENLRLRRSLNSGLAFDFARRPLSRTQFTNVVASSTASLLGLRYQGNSECRSTK</sequence>
<evidence type="ECO:0000256" key="1">
    <source>
        <dbReference type="SAM" id="MobiDB-lite"/>
    </source>
</evidence>
<evidence type="ECO:0000313" key="3">
    <source>
        <dbReference type="Proteomes" id="UP000784294"/>
    </source>
</evidence>
<proteinExistence type="predicted"/>
<dbReference type="AlphaFoldDB" id="A0A3S5B425"/>
<name>A0A3S5B425_9PLAT</name>
<protein>
    <submittedName>
        <fullName evidence="2">Uncharacterized protein</fullName>
    </submittedName>
</protein>
<comment type="caution">
    <text evidence="2">The sequence shown here is derived from an EMBL/GenBank/DDBJ whole genome shotgun (WGS) entry which is preliminary data.</text>
</comment>
<feature type="region of interest" description="Disordered" evidence="1">
    <location>
        <begin position="91"/>
        <end position="112"/>
    </location>
</feature>
<keyword evidence="3" id="KW-1185">Reference proteome</keyword>
<feature type="compositionally biased region" description="Low complexity" evidence="1">
    <location>
        <begin position="96"/>
        <end position="112"/>
    </location>
</feature>
<accession>A0A3S5B425</accession>
<organism evidence="2 3">
    <name type="scientific">Protopolystoma xenopodis</name>
    <dbReference type="NCBI Taxonomy" id="117903"/>
    <lineage>
        <taxon>Eukaryota</taxon>
        <taxon>Metazoa</taxon>
        <taxon>Spiralia</taxon>
        <taxon>Lophotrochozoa</taxon>
        <taxon>Platyhelminthes</taxon>
        <taxon>Monogenea</taxon>
        <taxon>Polyopisthocotylea</taxon>
        <taxon>Polystomatidea</taxon>
        <taxon>Polystomatidae</taxon>
        <taxon>Protopolystoma</taxon>
    </lineage>
</organism>
<evidence type="ECO:0000313" key="2">
    <source>
        <dbReference type="EMBL" id="VEL32979.1"/>
    </source>
</evidence>